<accession>A0A5J4Z249</accession>
<dbReference type="GO" id="GO:0016740">
    <property type="term" value="F:transferase activity"/>
    <property type="evidence" value="ECO:0007669"/>
    <property type="project" value="UniProtKB-KW"/>
</dbReference>
<dbReference type="PROSITE" id="PS50404">
    <property type="entry name" value="GST_NTER"/>
    <property type="match status" value="1"/>
</dbReference>
<feature type="domain" description="GST N-terminal" evidence="1">
    <location>
        <begin position="74"/>
        <end position="158"/>
    </location>
</feature>
<dbReference type="Gene3D" id="3.40.30.10">
    <property type="entry name" value="Glutaredoxin"/>
    <property type="match status" value="1"/>
</dbReference>
<gene>
    <name evidence="3" type="ORF">FVE85_5584</name>
</gene>
<evidence type="ECO:0000313" key="3">
    <source>
        <dbReference type="EMBL" id="KAA8497999.1"/>
    </source>
</evidence>
<dbReference type="GO" id="GO:0005737">
    <property type="term" value="C:cytoplasm"/>
    <property type="evidence" value="ECO:0007669"/>
    <property type="project" value="TreeGrafter"/>
</dbReference>
<dbReference type="InterPro" id="IPR050983">
    <property type="entry name" value="GST_Omega/HSP26"/>
</dbReference>
<evidence type="ECO:0000259" key="1">
    <source>
        <dbReference type="PROSITE" id="PS50404"/>
    </source>
</evidence>
<dbReference type="EMBL" id="VRMN01000001">
    <property type="protein sequence ID" value="KAA8497999.1"/>
    <property type="molecule type" value="Genomic_DNA"/>
</dbReference>
<dbReference type="OrthoDB" id="4951845at2759"/>
<dbReference type="PANTHER" id="PTHR43968:SF6">
    <property type="entry name" value="GLUTATHIONE S-TRANSFERASE OMEGA"/>
    <property type="match status" value="1"/>
</dbReference>
<dbReference type="Pfam" id="PF13409">
    <property type="entry name" value="GST_N_2"/>
    <property type="match status" value="1"/>
</dbReference>
<dbReference type="SUPFAM" id="SSF47616">
    <property type="entry name" value="GST C-terminal domain-like"/>
    <property type="match status" value="1"/>
</dbReference>
<proteinExistence type="predicted"/>
<keyword evidence="4" id="KW-1185">Reference proteome</keyword>
<dbReference type="InterPro" id="IPR010987">
    <property type="entry name" value="Glutathione-S-Trfase_C-like"/>
</dbReference>
<dbReference type="PROSITE" id="PS50405">
    <property type="entry name" value="GST_CTER"/>
    <property type="match status" value="1"/>
</dbReference>
<feature type="domain" description="GST C-terminal" evidence="2">
    <location>
        <begin position="166"/>
        <end position="295"/>
    </location>
</feature>
<dbReference type="SFLD" id="SFLDS00019">
    <property type="entry name" value="Glutathione_Transferase_(cytos"/>
    <property type="match status" value="1"/>
</dbReference>
<dbReference type="PANTHER" id="PTHR43968">
    <property type="match status" value="1"/>
</dbReference>
<dbReference type="InterPro" id="IPR004045">
    <property type="entry name" value="Glutathione_S-Trfase_N"/>
</dbReference>
<dbReference type="AlphaFoldDB" id="A0A5J4Z249"/>
<organism evidence="3 4">
    <name type="scientific">Porphyridium purpureum</name>
    <name type="common">Red alga</name>
    <name type="synonym">Porphyridium cruentum</name>
    <dbReference type="NCBI Taxonomy" id="35688"/>
    <lineage>
        <taxon>Eukaryota</taxon>
        <taxon>Rhodophyta</taxon>
        <taxon>Bangiophyceae</taxon>
        <taxon>Porphyridiales</taxon>
        <taxon>Porphyridiaceae</taxon>
        <taxon>Porphyridium</taxon>
    </lineage>
</organism>
<dbReference type="Proteomes" id="UP000324585">
    <property type="component" value="Unassembled WGS sequence"/>
</dbReference>
<name>A0A5J4Z249_PORPP</name>
<evidence type="ECO:0000259" key="2">
    <source>
        <dbReference type="PROSITE" id="PS50405"/>
    </source>
</evidence>
<comment type="caution">
    <text evidence="3">The sequence shown here is derived from an EMBL/GenBank/DDBJ whole genome shotgun (WGS) entry which is preliminary data.</text>
</comment>
<reference evidence="4" key="1">
    <citation type="journal article" date="2019" name="Nat. Commun.">
        <title>Expansion of phycobilisome linker gene families in mesophilic red algae.</title>
        <authorList>
            <person name="Lee J."/>
            <person name="Kim D."/>
            <person name="Bhattacharya D."/>
            <person name="Yoon H.S."/>
        </authorList>
    </citation>
    <scope>NUCLEOTIDE SEQUENCE [LARGE SCALE GENOMIC DNA]</scope>
    <source>
        <strain evidence="4">CCMP 1328</strain>
    </source>
</reference>
<dbReference type="SFLD" id="SFLDG00358">
    <property type="entry name" value="Main_(cytGST)"/>
    <property type="match status" value="1"/>
</dbReference>
<dbReference type="Gene3D" id="1.20.1050.10">
    <property type="match status" value="1"/>
</dbReference>
<keyword evidence="3" id="KW-0808">Transferase</keyword>
<dbReference type="InterPro" id="IPR040079">
    <property type="entry name" value="Glutathione_S-Trfase"/>
</dbReference>
<sequence>MSVVARHGMMCLRAWTGVVHGSSASVGPVFMHAGRALASAVMRRYAGAPGAHARNWASVSTSATDDAPPPPDDEGVVVMGTTPCPYVHRVEMALKYAGVPYAYREFDLGSLKDRSSLREMSPLAKVPIITHYTHGRRKSVFESASIVQYIDDVFVADPEKRLMRGSPYEKAITRSWTHFVNHRVAPQMWNVLLSQTDTALEKNSTELLRSLESLENALPLISGGPFFLGTRVSFFDLMIAPFLYRRVLLSHFRGREMFPPGAEHLQALALAMEELNIFQSTVVDQQVIIDAYKPYLSGSMHLKFGWH</sequence>
<evidence type="ECO:0000313" key="4">
    <source>
        <dbReference type="Proteomes" id="UP000324585"/>
    </source>
</evidence>
<dbReference type="SUPFAM" id="SSF52833">
    <property type="entry name" value="Thioredoxin-like"/>
    <property type="match status" value="1"/>
</dbReference>
<protein>
    <submittedName>
        <fullName evidence="3">Putative glutathione S-transferase GSTU6</fullName>
    </submittedName>
</protein>
<dbReference type="InterPro" id="IPR036249">
    <property type="entry name" value="Thioredoxin-like_sf"/>
</dbReference>
<dbReference type="InterPro" id="IPR036282">
    <property type="entry name" value="Glutathione-S-Trfase_C_sf"/>
</dbReference>